<feature type="compositionally biased region" description="Low complexity" evidence="1">
    <location>
        <begin position="1078"/>
        <end position="1092"/>
    </location>
</feature>
<feature type="compositionally biased region" description="Polar residues" evidence="1">
    <location>
        <begin position="863"/>
        <end position="872"/>
    </location>
</feature>
<dbReference type="AlphaFoldDB" id="E8R322"/>
<reference evidence="2 3" key="2">
    <citation type="journal article" date="2011" name="Stand. Genomic Sci.">
        <title>Complete genome sequence of Isosphaera pallida type strain (IS1B).</title>
        <authorList>
            <consortium name="US DOE Joint Genome Institute (JGI-PGF)"/>
            <person name="Goker M."/>
            <person name="Cleland D."/>
            <person name="Saunders E."/>
            <person name="Lapidus A."/>
            <person name="Nolan M."/>
            <person name="Lucas S."/>
            <person name="Hammon N."/>
            <person name="Deshpande S."/>
            <person name="Cheng J.F."/>
            <person name="Tapia R."/>
            <person name="Han C."/>
            <person name="Goodwin L."/>
            <person name="Pitluck S."/>
            <person name="Liolios K."/>
            <person name="Pagani I."/>
            <person name="Ivanova N."/>
            <person name="Mavromatis K."/>
            <person name="Pati A."/>
            <person name="Chen A."/>
            <person name="Palaniappan K."/>
            <person name="Land M."/>
            <person name="Hauser L."/>
            <person name="Chang Y.J."/>
            <person name="Jeffries C.D."/>
            <person name="Detter J.C."/>
            <person name="Beck B."/>
            <person name="Woyke T."/>
            <person name="Bristow J."/>
            <person name="Eisen J.A."/>
            <person name="Markowitz V."/>
            <person name="Hugenholtz P."/>
            <person name="Kyrpides N.C."/>
            <person name="Klenk H.P."/>
        </authorList>
    </citation>
    <scope>NUCLEOTIDE SEQUENCE [LARGE SCALE GENOMIC DNA]</scope>
    <source>
        <strain evidence="3">ATCC 43644 / DSM 9630 / IS1B</strain>
    </source>
</reference>
<dbReference type="Proteomes" id="UP000008631">
    <property type="component" value="Chromosome"/>
</dbReference>
<reference key="1">
    <citation type="submission" date="2010-11" db="EMBL/GenBank/DDBJ databases">
        <title>The complete sequence of chromosome of Isophaera pallida ATCC 43644.</title>
        <authorList>
            <consortium name="US DOE Joint Genome Institute (JGI-PGF)"/>
            <person name="Lucas S."/>
            <person name="Copeland A."/>
            <person name="Lapidus A."/>
            <person name="Bruce D."/>
            <person name="Goodwin L."/>
            <person name="Pitluck S."/>
            <person name="Kyrpides N."/>
            <person name="Mavromatis K."/>
            <person name="Pagani I."/>
            <person name="Ivanova N."/>
            <person name="Saunders E."/>
            <person name="Brettin T."/>
            <person name="Detter J.C."/>
            <person name="Han C."/>
            <person name="Tapia R."/>
            <person name="Land M."/>
            <person name="Hauser L."/>
            <person name="Markowitz V."/>
            <person name="Cheng J.-F."/>
            <person name="Hugenholtz P."/>
            <person name="Woyke T."/>
            <person name="Wu D."/>
            <person name="Eisen J.A."/>
        </authorList>
    </citation>
    <scope>NUCLEOTIDE SEQUENCE</scope>
    <source>
        <strain>ATCC 43644</strain>
    </source>
</reference>
<dbReference type="STRING" id="575540.Isop_0937"/>
<feature type="compositionally biased region" description="Polar residues" evidence="1">
    <location>
        <begin position="799"/>
        <end position="809"/>
    </location>
</feature>
<feature type="compositionally biased region" description="Low complexity" evidence="1">
    <location>
        <begin position="754"/>
        <end position="782"/>
    </location>
</feature>
<name>E8R322_ISOPI</name>
<dbReference type="KEGG" id="ipa:Isop_0937"/>
<accession>E8R322</accession>
<sequence length="1092" mass="116067">MAWLLFGVVMAAADGVGVERADAQIPPPPDQQDTNAAPPADPLGNLALPVPDPDAGANSAKPDSNPNANPDLAPPENVGPLAPLQRGPVHEAFAGPVLYDPRPGPTAPRAPPEPIEELPPDIKPDGKQVEWIPGYWAWDEDAAKFIWISGIWRDIPPGREWVPGYWTAEGDRFRWVAGYWAKADDQPIEYLPEPPESLEHGPNTPEPDENHFWAPGEWQWMGDRYVWRPGVWVKNQPDWVWNPGAYYPTPSGYIHNDGFWDYPLADRGVLYAPAEPVVDVIPAHFVYTPDVVVPAAGLVDHLFCSTAVGGYHFGDFYDPVYFNRGFIPWSFFPSYNVGFCPIYNHCAFNGFALGAISPFRRVGFVAGNFGLGAGFGLGFGLTSIGVGFGINSLGFGCGFDPFLPNFGFVGFNRFTPFFRDVYCDHFLFRRGHAFARPGRFFRGDVATNGGIINNGGIVNVNNNFAINQGDNSALALGFNGGNASALVDQSINGNVAHLTNDGVGLGRGPILATRARNLDRFNRRGEVMPAAQRQALRERAAQLREFATQRERIETVAGGFGRNPLADLNLNNEGVSVRGNQETSPLRGAALRGLAPRRVERPASPISARTRPQLPLNTTTPRLSSVDPNSPTAVDQAGNRSSNNDALPATNQLGRRTVGAIADSDRRGPRSWRELASNRAVATERSSPATPTNRPTAANSNTNTNTNANRPNPPLTNRRPVVPGPAPSLGNRPRVPVGDRLPALTNRTNPNPPRSATSTAADSPPSNPNRANPPTTSTPPARRVVRGQSPISTPPPLNRPNNAATTQPAVANPRPTVIESRPLTTPRLDNRPRVPSQSPSSGLGPRPTPPNRPTIVDGPSGGSRASQPNLAPSENRPAPPLNRPTPAITQPRPPRVNALAGEANRQANQVPPSRPTPLPPAPNRSNPTNSGRTTIITGPSVGRASAPPNRPTPLPPALNRSNPTNSGRTTVIQGGGSPSGLSGRPSAMIPNRPASPATANRPVFTPPALNRPNAAASPRPAPIMRPTGPPVGVNRPATGANFRPPAAGGGVIRPRIMDGARPGVGAGLGAPGNRSVIGNSRGAAANLRGGRG</sequence>
<organism evidence="2 3">
    <name type="scientific">Isosphaera pallida (strain ATCC 43644 / DSM 9630 / IS1B)</name>
    <dbReference type="NCBI Taxonomy" id="575540"/>
    <lineage>
        <taxon>Bacteria</taxon>
        <taxon>Pseudomonadati</taxon>
        <taxon>Planctomycetota</taxon>
        <taxon>Planctomycetia</taxon>
        <taxon>Isosphaerales</taxon>
        <taxon>Isosphaeraceae</taxon>
        <taxon>Isosphaera</taxon>
    </lineage>
</organism>
<feature type="compositionally biased region" description="Polar residues" evidence="1">
    <location>
        <begin position="961"/>
        <end position="972"/>
    </location>
</feature>
<feature type="region of interest" description="Disordered" evidence="1">
    <location>
        <begin position="21"/>
        <end position="126"/>
    </location>
</feature>
<dbReference type="Pfam" id="PF12779">
    <property type="entry name" value="WXXGXW"/>
    <property type="match status" value="3"/>
</dbReference>
<evidence type="ECO:0000313" key="2">
    <source>
        <dbReference type="EMBL" id="ADV61526.1"/>
    </source>
</evidence>
<feature type="region of interest" description="Disordered" evidence="1">
    <location>
        <begin position="576"/>
        <end position="1092"/>
    </location>
</feature>
<dbReference type="EMBL" id="CP002353">
    <property type="protein sequence ID" value="ADV61526.1"/>
    <property type="molecule type" value="Genomic_DNA"/>
</dbReference>
<feature type="compositionally biased region" description="Pro residues" evidence="1">
    <location>
        <begin position="1019"/>
        <end position="1029"/>
    </location>
</feature>
<evidence type="ECO:0000313" key="3">
    <source>
        <dbReference type="Proteomes" id="UP000008631"/>
    </source>
</evidence>
<proteinExistence type="predicted"/>
<dbReference type="InterPro" id="IPR024447">
    <property type="entry name" value="YXWGXW_rpt"/>
</dbReference>
<feature type="compositionally biased region" description="Polar residues" evidence="1">
    <location>
        <begin position="615"/>
        <end position="654"/>
    </location>
</feature>
<evidence type="ECO:0000256" key="1">
    <source>
        <dbReference type="SAM" id="MobiDB-lite"/>
    </source>
</evidence>
<dbReference type="eggNOG" id="COG3170">
    <property type="taxonomic scope" value="Bacteria"/>
</dbReference>
<feature type="compositionally biased region" description="Low complexity" evidence="1">
    <location>
        <begin position="585"/>
        <end position="596"/>
    </location>
</feature>
<feature type="compositionally biased region" description="Pro residues" evidence="1">
    <location>
        <begin position="912"/>
        <end position="922"/>
    </location>
</feature>
<feature type="compositionally biased region" description="Basic and acidic residues" evidence="1">
    <location>
        <begin position="663"/>
        <end position="673"/>
    </location>
</feature>
<dbReference type="InParanoid" id="E8R322"/>
<gene>
    <name evidence="2" type="ordered locus">Isop_0937</name>
</gene>
<dbReference type="HOGENOM" id="CLU_284378_0_0_0"/>
<feature type="compositionally biased region" description="Pro residues" evidence="1">
    <location>
        <begin position="102"/>
        <end position="113"/>
    </location>
</feature>
<feature type="compositionally biased region" description="Low complexity" evidence="1">
    <location>
        <begin position="1006"/>
        <end position="1018"/>
    </location>
</feature>
<protein>
    <submittedName>
        <fullName evidence="2">Uncharacterized protein</fullName>
    </submittedName>
</protein>
<keyword evidence="3" id="KW-1185">Reference proteome</keyword>
<feature type="compositionally biased region" description="Low complexity" evidence="1">
    <location>
        <begin position="685"/>
        <end position="720"/>
    </location>
</feature>